<dbReference type="AlphaFoldDB" id="A0A0K1QCV9"/>
<feature type="transmembrane region" description="Helical" evidence="1">
    <location>
        <begin position="33"/>
        <end position="55"/>
    </location>
</feature>
<dbReference type="EMBL" id="CP012333">
    <property type="protein sequence ID" value="AKV03621.1"/>
    <property type="molecule type" value="Genomic_DNA"/>
</dbReference>
<keyword evidence="1" id="KW-0812">Transmembrane</keyword>
<dbReference type="Proteomes" id="UP000064967">
    <property type="component" value="Chromosome"/>
</dbReference>
<keyword evidence="1" id="KW-1133">Transmembrane helix</keyword>
<feature type="transmembrane region" description="Helical" evidence="1">
    <location>
        <begin position="7"/>
        <end position="27"/>
    </location>
</feature>
<proteinExistence type="predicted"/>
<evidence type="ECO:0008006" key="4">
    <source>
        <dbReference type="Google" id="ProtNLM"/>
    </source>
</evidence>
<reference evidence="2 3" key="1">
    <citation type="submission" date="2015-08" db="EMBL/GenBank/DDBJ databases">
        <authorList>
            <person name="Babu N.S."/>
            <person name="Beckwith C.J."/>
            <person name="Beseler K.G."/>
            <person name="Brison A."/>
            <person name="Carone J.V."/>
            <person name="Caskin T.P."/>
            <person name="Diamond M."/>
            <person name="Durham M.E."/>
            <person name="Foxe J.M."/>
            <person name="Go M."/>
            <person name="Henderson B.A."/>
            <person name="Jones I.B."/>
            <person name="McGettigan J.A."/>
            <person name="Micheletti S.J."/>
            <person name="Nasrallah M.E."/>
            <person name="Ortiz D."/>
            <person name="Piller C.R."/>
            <person name="Privatt S.R."/>
            <person name="Schneider S.L."/>
            <person name="Sharp S."/>
            <person name="Smith T.C."/>
            <person name="Stanton J.D."/>
            <person name="Ullery H.E."/>
            <person name="Wilson R.J."/>
            <person name="Serrano M.G."/>
            <person name="Buck G."/>
            <person name="Lee V."/>
            <person name="Wang Y."/>
            <person name="Carvalho R."/>
            <person name="Voegtly L."/>
            <person name="Shi R."/>
            <person name="Duckworth R."/>
            <person name="Johnson A."/>
            <person name="Loviza R."/>
            <person name="Walstead R."/>
            <person name="Shah Z."/>
            <person name="Kiflezghi M."/>
            <person name="Wade K."/>
            <person name="Ball S.L."/>
            <person name="Bradley K.W."/>
            <person name="Asai D.J."/>
            <person name="Bowman C.A."/>
            <person name="Russell D.A."/>
            <person name="Pope W.H."/>
            <person name="Jacobs-Sera D."/>
            <person name="Hendrix R.W."/>
            <person name="Hatfull G.F."/>
        </authorList>
    </citation>
    <scope>NUCLEOTIDE SEQUENCE [LARGE SCALE GENOMIC DNA]</scope>
    <source>
        <strain evidence="2 3">DSM 27648</strain>
    </source>
</reference>
<dbReference type="Pfam" id="PF07843">
    <property type="entry name" value="DUF1634"/>
    <property type="match status" value="1"/>
</dbReference>
<evidence type="ECO:0000256" key="1">
    <source>
        <dbReference type="SAM" id="Phobius"/>
    </source>
</evidence>
<organism evidence="2 3">
    <name type="scientific">Labilithrix luteola</name>
    <dbReference type="NCBI Taxonomy" id="1391654"/>
    <lineage>
        <taxon>Bacteria</taxon>
        <taxon>Pseudomonadati</taxon>
        <taxon>Myxococcota</taxon>
        <taxon>Polyangia</taxon>
        <taxon>Polyangiales</taxon>
        <taxon>Labilitrichaceae</taxon>
        <taxon>Labilithrix</taxon>
    </lineage>
</organism>
<name>A0A0K1QCV9_9BACT</name>
<accession>A0A0K1QCV9</accession>
<evidence type="ECO:0000313" key="3">
    <source>
        <dbReference type="Proteomes" id="UP000064967"/>
    </source>
</evidence>
<evidence type="ECO:0000313" key="2">
    <source>
        <dbReference type="EMBL" id="AKV03621.1"/>
    </source>
</evidence>
<dbReference type="RefSeq" id="WP_146654361.1">
    <property type="nucleotide sequence ID" value="NZ_CP012333.1"/>
</dbReference>
<sequence length="84" mass="8949">MNRGLARLLEVGTWLTSSIIAVGLILLPRTEVVLVGIGLLILLPVVRVFVMFVTFLRRRDGWGIAIAALVLTIIGLGVLLGATG</sequence>
<feature type="transmembrane region" description="Helical" evidence="1">
    <location>
        <begin position="62"/>
        <end position="82"/>
    </location>
</feature>
<dbReference type="InterPro" id="IPR012861">
    <property type="entry name" value="DUF1634"/>
</dbReference>
<keyword evidence="3" id="KW-1185">Reference proteome</keyword>
<keyword evidence="1" id="KW-0472">Membrane</keyword>
<gene>
    <name evidence="2" type="ORF">AKJ09_10284</name>
</gene>
<dbReference type="STRING" id="1391654.AKJ09_10284"/>
<dbReference type="KEGG" id="llu:AKJ09_10284"/>
<protein>
    <recommendedName>
        <fullName evidence="4">DUF1634 domain-containing protein</fullName>
    </recommendedName>
</protein>